<dbReference type="PATRIC" id="fig|1003195.29.peg.4914"/>
<organism evidence="2 3">
    <name type="scientific">Streptantibioticus cattleyicolor (strain ATCC 35852 / DSM 46488 / JCM 4925 / NBRC 14057 / NRRL 8057)</name>
    <name type="common">Streptomyces cattleya</name>
    <dbReference type="NCBI Taxonomy" id="1003195"/>
    <lineage>
        <taxon>Bacteria</taxon>
        <taxon>Bacillati</taxon>
        <taxon>Actinomycetota</taxon>
        <taxon>Actinomycetes</taxon>
        <taxon>Kitasatosporales</taxon>
        <taxon>Streptomycetaceae</taxon>
        <taxon>Streptantibioticus</taxon>
    </lineage>
</organism>
<evidence type="ECO:0000313" key="3">
    <source>
        <dbReference type="Proteomes" id="UP000007842"/>
    </source>
</evidence>
<dbReference type="AlphaFoldDB" id="G8X0Q8"/>
<gene>
    <name evidence="2" type="ordered locus">SCATT_49270</name>
</gene>
<dbReference type="Proteomes" id="UP000007842">
    <property type="component" value="Chromosome"/>
</dbReference>
<feature type="compositionally biased region" description="Basic and acidic residues" evidence="1">
    <location>
        <begin position="90"/>
        <end position="109"/>
    </location>
</feature>
<sequence length="109" mass="11568">MRVHRTFTPPLRGTFTPALRRAEGSRAEGSGPQRVAGGALRRALAVAGDRASCRIGGDRRGAGYGGDRGCGRLRACPPRVGGPLAPRTSTAKDGHADQFRNRPDLRHRG</sequence>
<dbReference type="STRING" id="1003195.SCATT_49270"/>
<protein>
    <submittedName>
        <fullName evidence="2">Uncharacterized protein</fullName>
    </submittedName>
</protein>
<dbReference type="HOGENOM" id="CLU_2182409_0_0_11"/>
<name>G8X0Q8_STREN</name>
<evidence type="ECO:0000256" key="1">
    <source>
        <dbReference type="SAM" id="MobiDB-lite"/>
    </source>
</evidence>
<evidence type="ECO:0000313" key="2">
    <source>
        <dbReference type="EMBL" id="AEW97298.1"/>
    </source>
</evidence>
<feature type="region of interest" description="Disordered" evidence="1">
    <location>
        <begin position="56"/>
        <end position="109"/>
    </location>
</feature>
<proteinExistence type="predicted"/>
<dbReference type="KEGG" id="scy:SCATT_49270"/>
<reference evidence="3" key="1">
    <citation type="submission" date="2011-12" db="EMBL/GenBank/DDBJ databases">
        <title>Complete genome sequence of Streptomyces cattleya strain DSM 46488.</title>
        <authorList>
            <person name="Ou H.-Y."/>
            <person name="Li P."/>
            <person name="Zhao C."/>
            <person name="O'Hagan D."/>
            <person name="Deng Z."/>
        </authorList>
    </citation>
    <scope>NUCLEOTIDE SEQUENCE [LARGE SCALE GENOMIC DNA]</scope>
    <source>
        <strain evidence="3">ATCC 35852 / DSM 46488 / JCM 4925 / NBRC 14057 / NRRL 8057</strain>
    </source>
</reference>
<dbReference type="EMBL" id="CP003219">
    <property type="protein sequence ID" value="AEW97298.1"/>
    <property type="molecule type" value="Genomic_DNA"/>
</dbReference>
<keyword evidence="3" id="KW-1185">Reference proteome</keyword>
<feature type="region of interest" description="Disordered" evidence="1">
    <location>
        <begin position="1"/>
        <end position="37"/>
    </location>
</feature>
<accession>G8X0Q8</accession>